<accession>A0A2D3WAD7</accession>
<dbReference type="Gene3D" id="2.30.170.10">
    <property type="match status" value="1"/>
</dbReference>
<dbReference type="InterPro" id="IPR017854">
    <property type="entry name" value="Metalthion_dom_sf"/>
</dbReference>
<sequence>MLKLLLLIGVLVGVYYLFFKKKALTPPSSDNSQEEAMLPCAKCGTYVQVKEAFMRDGKYYCSRECLEG</sequence>
<dbReference type="Proteomes" id="UP000228859">
    <property type="component" value="Unassembled WGS sequence"/>
</dbReference>
<name>A0A2D3WAD7_9BACT</name>
<dbReference type="InterPro" id="IPR049708">
    <property type="entry name" value="PP0621-like"/>
</dbReference>
<protein>
    <recommendedName>
        <fullName evidence="5">Prokaryotic metallothionein</fullName>
    </recommendedName>
</protein>
<evidence type="ECO:0000313" key="4">
    <source>
        <dbReference type="Proteomes" id="UP000228859"/>
    </source>
</evidence>
<dbReference type="RefSeq" id="WP_294897149.1">
    <property type="nucleotide sequence ID" value="NZ_DLUI01000165.1"/>
</dbReference>
<proteinExistence type="predicted"/>
<keyword evidence="2" id="KW-0480">Metal-thiolate cluster</keyword>
<dbReference type="EMBL" id="DLUI01000165">
    <property type="protein sequence ID" value="DAB37378.1"/>
    <property type="molecule type" value="Genomic_DNA"/>
</dbReference>
<dbReference type="SUPFAM" id="SSF57868">
    <property type="entry name" value="Metallothionein"/>
    <property type="match status" value="1"/>
</dbReference>
<comment type="caution">
    <text evidence="3">The sequence shown here is derived from an EMBL/GenBank/DDBJ whole genome shotgun (WGS) entry which is preliminary data.</text>
</comment>
<dbReference type="GO" id="GO:0046872">
    <property type="term" value="F:metal ion binding"/>
    <property type="evidence" value="ECO:0007669"/>
    <property type="project" value="UniProtKB-KW"/>
</dbReference>
<gene>
    <name evidence="3" type="ORF">CFH83_11415</name>
</gene>
<reference evidence="3 4" key="1">
    <citation type="journal article" date="2017" name="Front. Microbiol.">
        <title>Comparative Genomic Analysis of the Class Epsilonproteobacteria and Proposed Reclassification to Epsilonbacteraeota (phyl. nov.).</title>
        <authorList>
            <person name="Waite D.W."/>
            <person name="Vanwonterghem I."/>
            <person name="Rinke C."/>
            <person name="Parks D.H."/>
            <person name="Zhang Y."/>
            <person name="Takai K."/>
            <person name="Sievert S.M."/>
            <person name="Simon J."/>
            <person name="Campbell B.J."/>
            <person name="Hanson T.E."/>
            <person name="Woyke T."/>
            <person name="Klotz M.G."/>
            <person name="Hugenholtz P."/>
        </authorList>
    </citation>
    <scope>NUCLEOTIDE SEQUENCE [LARGE SCALE GENOMIC DNA]</scope>
    <source>
        <strain evidence="3">UBA12443</strain>
    </source>
</reference>
<evidence type="ECO:0000256" key="1">
    <source>
        <dbReference type="ARBA" id="ARBA00022723"/>
    </source>
</evidence>
<dbReference type="NCBIfam" id="NF041023">
    <property type="entry name" value="PP0621_fam"/>
    <property type="match status" value="1"/>
</dbReference>
<organism evidence="3 4">
    <name type="scientific">Sulfuricurvum kujiense</name>
    <dbReference type="NCBI Taxonomy" id="148813"/>
    <lineage>
        <taxon>Bacteria</taxon>
        <taxon>Pseudomonadati</taxon>
        <taxon>Campylobacterota</taxon>
        <taxon>Epsilonproteobacteria</taxon>
        <taxon>Campylobacterales</taxon>
        <taxon>Sulfurimonadaceae</taxon>
        <taxon>Sulfuricurvum</taxon>
    </lineage>
</organism>
<evidence type="ECO:0000313" key="3">
    <source>
        <dbReference type="EMBL" id="DAB37378.1"/>
    </source>
</evidence>
<evidence type="ECO:0000256" key="2">
    <source>
        <dbReference type="ARBA" id="ARBA00022851"/>
    </source>
</evidence>
<keyword evidence="1" id="KW-0479">Metal-binding</keyword>
<evidence type="ECO:0008006" key="5">
    <source>
        <dbReference type="Google" id="ProtNLM"/>
    </source>
</evidence>
<dbReference type="AlphaFoldDB" id="A0A2D3WAD7"/>